<gene>
    <name evidence="2" type="ORF">Cocul_00956</name>
</gene>
<comment type="caution">
    <text evidence="2">The sequence shown here is derived from an EMBL/GenBank/DDBJ whole genome shotgun (WGS) entry which is preliminary data.</text>
</comment>
<evidence type="ECO:0000313" key="2">
    <source>
        <dbReference type="EMBL" id="KQB84159.1"/>
    </source>
</evidence>
<reference evidence="2 3" key="1">
    <citation type="submission" date="2015-10" db="EMBL/GenBank/DDBJ databases">
        <title>Corynebacteirum lowii and Corynebacterium oculi species nova, derived from human clinical disease and and emended description of Corynebacterium mastiditis.</title>
        <authorList>
            <person name="Bernard K."/>
            <person name="Pacheco A.L."/>
            <person name="Mcdougall C."/>
            <person name="Burtx T."/>
            <person name="Weibe D."/>
            <person name="Tyler S."/>
            <person name="Olson A.B."/>
            <person name="Cnockaert M."/>
            <person name="Eguchi H."/>
            <person name="Kuwahara T."/>
            <person name="Nakayama-Imaohji H."/>
            <person name="Boudewijins M."/>
            <person name="Van Hoecke F."/>
            <person name="Bernier A.-M."/>
            <person name="Vandamme P."/>
        </authorList>
    </citation>
    <scope>NUCLEOTIDE SEQUENCE [LARGE SCALE GENOMIC DNA]</scope>
    <source>
        <strain evidence="2 3">NML 130210</strain>
    </source>
</reference>
<dbReference type="RefSeq" id="WP_055122150.1">
    <property type="nucleotide sequence ID" value="NZ_LKST01000002.1"/>
</dbReference>
<dbReference type="EMBL" id="LKST01000002">
    <property type="protein sequence ID" value="KQB84159.1"/>
    <property type="molecule type" value="Genomic_DNA"/>
</dbReference>
<keyword evidence="1" id="KW-0812">Transmembrane</keyword>
<evidence type="ECO:0008006" key="4">
    <source>
        <dbReference type="Google" id="ProtNLM"/>
    </source>
</evidence>
<keyword evidence="3" id="KW-1185">Reference proteome</keyword>
<sequence length="152" mass="16814">MGTFRPAPRERVVVDVSAPLSTLIFPVLEAILLTGVAWIIVGYLDRPEVAVSITLRNALVGLWALGVGWRLVLPLCRARRQRFMVTTQRIVVRGPGLSARTDEISLRQVRGARKSGRGRVALGLIGYDRPVVFARLPRPKKVAQAITGLVRW</sequence>
<evidence type="ECO:0000256" key="1">
    <source>
        <dbReference type="SAM" id="Phobius"/>
    </source>
</evidence>
<dbReference type="Proteomes" id="UP000050517">
    <property type="component" value="Unassembled WGS sequence"/>
</dbReference>
<dbReference type="AlphaFoldDB" id="A0A0Q0YNY0"/>
<name>A0A0Q0YNY0_9CORY</name>
<feature type="transmembrane region" description="Helical" evidence="1">
    <location>
        <begin position="53"/>
        <end position="73"/>
    </location>
</feature>
<accession>A0A0Q0YNY0</accession>
<protein>
    <recommendedName>
        <fullName evidence="4">DUF304 domain-containing protein</fullName>
    </recommendedName>
</protein>
<keyword evidence="1" id="KW-0472">Membrane</keyword>
<organism evidence="2 3">
    <name type="scientific">Corynebacterium oculi</name>
    <dbReference type="NCBI Taxonomy" id="1544416"/>
    <lineage>
        <taxon>Bacteria</taxon>
        <taxon>Bacillati</taxon>
        <taxon>Actinomycetota</taxon>
        <taxon>Actinomycetes</taxon>
        <taxon>Mycobacteriales</taxon>
        <taxon>Corynebacteriaceae</taxon>
        <taxon>Corynebacterium</taxon>
    </lineage>
</organism>
<evidence type="ECO:0000313" key="3">
    <source>
        <dbReference type="Proteomes" id="UP000050517"/>
    </source>
</evidence>
<dbReference type="STRING" id="1544416.Cocul_00956"/>
<keyword evidence="1" id="KW-1133">Transmembrane helix</keyword>
<dbReference type="PATRIC" id="fig|1544416.3.peg.960"/>
<feature type="transmembrane region" description="Helical" evidence="1">
    <location>
        <begin position="12"/>
        <end position="41"/>
    </location>
</feature>
<dbReference type="OrthoDB" id="4413216at2"/>
<proteinExistence type="predicted"/>